<dbReference type="EMBL" id="PPUT01000005">
    <property type="protein sequence ID" value="RDC45987.1"/>
    <property type="molecule type" value="Genomic_DNA"/>
</dbReference>
<dbReference type="Proteomes" id="UP000253805">
    <property type="component" value="Unassembled WGS sequence"/>
</dbReference>
<name>A0A369P3Y8_9ACTN</name>
<gene>
    <name evidence="2" type="ORF">C1850_03025</name>
</gene>
<sequence length="185" mass="21120">MFRDWTLDETLFVRDYAGTVPLSDLARHLRRDARDVAGECARLGVPFVYVGTPLFWCDECASWARRVDKSGRCDKCRSRHYLQRIEAKTAALMERLPLEQRETYARFESKRGGRVRDAPPLAPDTSGMPPREAVAAATAYLADLSDWEAGKEYRARKSAQKRKERAARKVREMEQLCQAHEKGAA</sequence>
<organism evidence="2 3">
    <name type="scientific">Adlercreutzia equolifaciens subsp. celatus</name>
    <dbReference type="NCBI Taxonomy" id="394340"/>
    <lineage>
        <taxon>Bacteria</taxon>
        <taxon>Bacillati</taxon>
        <taxon>Actinomycetota</taxon>
        <taxon>Coriobacteriia</taxon>
        <taxon>Eggerthellales</taxon>
        <taxon>Eggerthellaceae</taxon>
        <taxon>Adlercreutzia</taxon>
    </lineage>
</organism>
<reference evidence="2 3" key="1">
    <citation type="journal article" date="2018" name="Elife">
        <title>Discovery and characterization of a prevalent human gut bacterial enzyme sufficient for the inactivation of a family of plant toxins.</title>
        <authorList>
            <person name="Koppel N."/>
            <person name="Bisanz J.E."/>
            <person name="Pandelia M.E."/>
            <person name="Turnbaugh P.J."/>
            <person name="Balskus E.P."/>
        </authorList>
    </citation>
    <scope>NUCLEOTIDE SEQUENCE [LARGE SCALE GENOMIC DNA]</scope>
    <source>
        <strain evidence="2 3">OB21 GAM 11</strain>
    </source>
</reference>
<dbReference type="RefSeq" id="WP_114548563.1">
    <property type="nucleotide sequence ID" value="NZ_PPUT01000005.1"/>
</dbReference>
<evidence type="ECO:0000313" key="2">
    <source>
        <dbReference type="EMBL" id="RDC45987.1"/>
    </source>
</evidence>
<protein>
    <submittedName>
        <fullName evidence="2">Uncharacterized protein</fullName>
    </submittedName>
</protein>
<evidence type="ECO:0000313" key="3">
    <source>
        <dbReference type="Proteomes" id="UP000253805"/>
    </source>
</evidence>
<accession>A0A369P3Y8</accession>
<feature type="region of interest" description="Disordered" evidence="1">
    <location>
        <begin position="109"/>
        <end position="129"/>
    </location>
</feature>
<evidence type="ECO:0000256" key="1">
    <source>
        <dbReference type="SAM" id="MobiDB-lite"/>
    </source>
</evidence>
<comment type="caution">
    <text evidence="2">The sequence shown here is derived from an EMBL/GenBank/DDBJ whole genome shotgun (WGS) entry which is preliminary data.</text>
</comment>
<dbReference type="AlphaFoldDB" id="A0A369P3Y8"/>
<feature type="compositionally biased region" description="Basic and acidic residues" evidence="1">
    <location>
        <begin position="167"/>
        <end position="185"/>
    </location>
</feature>
<proteinExistence type="predicted"/>
<feature type="region of interest" description="Disordered" evidence="1">
    <location>
        <begin position="156"/>
        <end position="185"/>
    </location>
</feature>
<feature type="compositionally biased region" description="Basic residues" evidence="1">
    <location>
        <begin position="156"/>
        <end position="166"/>
    </location>
</feature>